<evidence type="ECO:0000313" key="1">
    <source>
        <dbReference type="EMBL" id="ASV29199.1"/>
    </source>
</evidence>
<keyword evidence="2" id="KW-1185">Reference proteome</keyword>
<name>A0A223V2X3_9FLAO</name>
<dbReference type="EMBL" id="CP022957">
    <property type="protein sequence ID" value="ASV29199.1"/>
    <property type="molecule type" value="Genomic_DNA"/>
</dbReference>
<evidence type="ECO:0000313" key="2">
    <source>
        <dbReference type="Proteomes" id="UP000215244"/>
    </source>
</evidence>
<dbReference type="Proteomes" id="UP000215244">
    <property type="component" value="Chromosome"/>
</dbReference>
<organism evidence="1 2">
    <name type="scientific">Maribacter cobaltidurans</name>
    <dbReference type="NCBI Taxonomy" id="1178778"/>
    <lineage>
        <taxon>Bacteria</taxon>
        <taxon>Pseudomonadati</taxon>
        <taxon>Bacteroidota</taxon>
        <taxon>Flavobacteriia</taxon>
        <taxon>Flavobacteriales</taxon>
        <taxon>Flavobacteriaceae</taxon>
        <taxon>Maribacter</taxon>
    </lineage>
</organism>
<gene>
    <name evidence="1" type="ORF">CJ263_02585</name>
</gene>
<dbReference type="AlphaFoldDB" id="A0A223V2X3"/>
<proteinExistence type="predicted"/>
<protein>
    <submittedName>
        <fullName evidence="1">Uncharacterized protein</fullName>
    </submittedName>
</protein>
<dbReference type="KEGG" id="marb:CJ263_02585"/>
<accession>A0A223V2X3</accession>
<reference evidence="1 2" key="1">
    <citation type="submission" date="2017-08" db="EMBL/GenBank/DDBJ databases">
        <title>The complete genome sequence of Maribacter sp. B1, isolated from deep-sea sediment.</title>
        <authorList>
            <person name="Wu Y.-H."/>
            <person name="Cheng H."/>
            <person name="Xu X.-W."/>
        </authorList>
    </citation>
    <scope>NUCLEOTIDE SEQUENCE [LARGE SCALE GENOMIC DNA]</scope>
    <source>
        <strain evidence="1 2">B1</strain>
    </source>
</reference>
<sequence length="63" mass="7175">MVGPGAIQEGCKNEAISLANRDIFKNSFESYRAPRIKMELLKKRIRVRPARVPYLPVYTADVP</sequence>